<organism evidence="1">
    <name type="scientific">sediment metagenome</name>
    <dbReference type="NCBI Taxonomy" id="749907"/>
    <lineage>
        <taxon>unclassified sequences</taxon>
        <taxon>metagenomes</taxon>
        <taxon>ecological metagenomes</taxon>
    </lineage>
</organism>
<gene>
    <name evidence="1" type="ORF">LDC_0565</name>
</gene>
<protein>
    <submittedName>
        <fullName evidence="1">Uncharacterized protein</fullName>
    </submittedName>
</protein>
<accession>D9PGB8</accession>
<proteinExistence type="predicted"/>
<dbReference type="AlphaFoldDB" id="D9PGB8"/>
<reference evidence="1" key="2">
    <citation type="journal article" date="2011" name="Microb. Ecol.">
        <title>Taxonomic and Functional Metagenomic Profiling of the Microbial Community in the Anoxic Sediment of a Sub-saline Shallow Lake (Laguna de Carrizo, Central Spain).</title>
        <authorList>
            <person name="Ferrer M."/>
            <person name="Guazzaroni M.E."/>
            <person name="Richter M."/>
            <person name="Garcia-Salamanca A."/>
            <person name="Yarza P."/>
            <person name="Suarez-Suarez A."/>
            <person name="Solano J."/>
            <person name="Alcaide M."/>
            <person name="van Dillewijn P."/>
            <person name="Molina-Henares M.A."/>
            <person name="Lopez-Cortes N."/>
            <person name="Al-Ramahi Y."/>
            <person name="Guerrero C."/>
            <person name="Acosta A."/>
            <person name="de Eugenio L.I."/>
            <person name="Martinez V."/>
            <person name="Marques S."/>
            <person name="Rojo F."/>
            <person name="Santero E."/>
            <person name="Genilloud O."/>
            <person name="Perez-Perez J."/>
            <person name="Rossello-Mora R."/>
            <person name="Ramos J.L."/>
        </authorList>
    </citation>
    <scope>NUCLEOTIDE SEQUENCE</scope>
</reference>
<sequence length="519" mass="58262">MKPQKAKKHYDLYHAGNHYARQFTDKELIESLNLVPGSGKFPRIHQWFGNSLAWIVEHHMEIDYKGFPVAGALYEPLMSFGLAEFYGLKKAMEFWLRQLSARIIDTCDSLKLSPKVVSMQPDILALIEYCTQSHDIEAFDKIESAKGVLRVEYWATQSTRRKDIKRFLSSVSAPMADKLNNIPSILSLYANIAELGYKFKFPGEGNTATRITHWSWWQRWSYLLATATPAIERLLDARKPKVVLVTSDYSIFGYLLILAARRRHIPSIHIPHGYPNPLLLPLRADYMVVWGKPFVELLAVHGLATSRMLVTGDILGGKARPASKRDYDLRKKLGISQPNVIGYLATAAEVGNEGLLAMIEAIKNNEDYCLLIRPHPRQHEYASDLAAKIGVGRIKIITADILSLEQFCSICNIAATFESTSLFYAIREGCLPIQVTAYNKRAPAIDFTKLTEAPEAANTEQLSIIINQYFNIKSKDELDLKQDKIIRMLYAATGMDAANSLVASITDIISKQANIPAAG</sequence>
<evidence type="ECO:0000313" key="1">
    <source>
        <dbReference type="EMBL" id="EFK97391.1"/>
    </source>
</evidence>
<reference evidence="1" key="1">
    <citation type="submission" date="2010-07" db="EMBL/GenBank/DDBJ databases">
        <authorList>
            <consortium name="CONSOLIDER consortium CSD2007-00005"/>
            <person name="Guazzaroni M.-E."/>
            <person name="Richter M."/>
            <person name="Garcia-Salamanca A."/>
            <person name="Yarza P."/>
            <person name="Ferrer M."/>
        </authorList>
    </citation>
    <scope>NUCLEOTIDE SEQUENCE</scope>
</reference>
<dbReference type="SUPFAM" id="SSF53756">
    <property type="entry name" value="UDP-Glycosyltransferase/glycogen phosphorylase"/>
    <property type="match status" value="1"/>
</dbReference>
<name>D9PGB8_9ZZZZ</name>
<dbReference type="EMBL" id="ADZX01000217">
    <property type="protein sequence ID" value="EFK97391.1"/>
    <property type="molecule type" value="Genomic_DNA"/>
</dbReference>
<comment type="caution">
    <text evidence="1">The sequence shown here is derived from an EMBL/GenBank/DDBJ whole genome shotgun (WGS) entry which is preliminary data.</text>
</comment>